<protein>
    <submittedName>
        <fullName evidence="2">Uncharacterized protein</fullName>
    </submittedName>
</protein>
<feature type="compositionally biased region" description="Basic and acidic residues" evidence="1">
    <location>
        <begin position="100"/>
        <end position="109"/>
    </location>
</feature>
<evidence type="ECO:0000313" key="2">
    <source>
        <dbReference type="EMBL" id="MPC71508.1"/>
    </source>
</evidence>
<reference evidence="2 3" key="1">
    <citation type="submission" date="2019-05" db="EMBL/GenBank/DDBJ databases">
        <title>Another draft genome of Portunus trituberculatus and its Hox gene families provides insights of decapod evolution.</title>
        <authorList>
            <person name="Jeong J.-H."/>
            <person name="Song I."/>
            <person name="Kim S."/>
            <person name="Choi T."/>
            <person name="Kim D."/>
            <person name="Ryu S."/>
            <person name="Kim W."/>
        </authorList>
    </citation>
    <scope>NUCLEOTIDE SEQUENCE [LARGE SCALE GENOMIC DNA]</scope>
    <source>
        <tissue evidence="2">Muscle</tissue>
    </source>
</reference>
<dbReference type="EMBL" id="VSRR010033002">
    <property type="protein sequence ID" value="MPC71508.1"/>
    <property type="molecule type" value="Genomic_DNA"/>
</dbReference>
<organism evidence="2 3">
    <name type="scientific">Portunus trituberculatus</name>
    <name type="common">Swimming crab</name>
    <name type="synonym">Neptunus trituberculatus</name>
    <dbReference type="NCBI Taxonomy" id="210409"/>
    <lineage>
        <taxon>Eukaryota</taxon>
        <taxon>Metazoa</taxon>
        <taxon>Ecdysozoa</taxon>
        <taxon>Arthropoda</taxon>
        <taxon>Crustacea</taxon>
        <taxon>Multicrustacea</taxon>
        <taxon>Malacostraca</taxon>
        <taxon>Eumalacostraca</taxon>
        <taxon>Eucarida</taxon>
        <taxon>Decapoda</taxon>
        <taxon>Pleocyemata</taxon>
        <taxon>Brachyura</taxon>
        <taxon>Eubrachyura</taxon>
        <taxon>Portunoidea</taxon>
        <taxon>Portunidae</taxon>
        <taxon>Portuninae</taxon>
        <taxon>Portunus</taxon>
    </lineage>
</organism>
<sequence length="137" mass="15520">MLSRLARATVARGGLKRGNVWCVVVKTWFMSPDFIFISTIKWSGSAVPLQVYTVALYRAENPWKEALSTPSPPGHWSSVGEESSAWDGRGVGSQNCWWEGKQELEKEKQEEEEQQQQQQQQQQRAERVSSTTGEVGY</sequence>
<proteinExistence type="predicted"/>
<keyword evidence="3" id="KW-1185">Reference proteome</keyword>
<evidence type="ECO:0000256" key="1">
    <source>
        <dbReference type="SAM" id="MobiDB-lite"/>
    </source>
</evidence>
<dbReference type="AlphaFoldDB" id="A0A5B7HS48"/>
<gene>
    <name evidence="2" type="ORF">E2C01_065785</name>
</gene>
<evidence type="ECO:0000313" key="3">
    <source>
        <dbReference type="Proteomes" id="UP000324222"/>
    </source>
</evidence>
<accession>A0A5B7HS48</accession>
<name>A0A5B7HS48_PORTR</name>
<comment type="caution">
    <text evidence="2">The sequence shown here is derived from an EMBL/GenBank/DDBJ whole genome shotgun (WGS) entry which is preliminary data.</text>
</comment>
<feature type="region of interest" description="Disordered" evidence="1">
    <location>
        <begin position="66"/>
        <end position="137"/>
    </location>
</feature>
<dbReference type="Proteomes" id="UP000324222">
    <property type="component" value="Unassembled WGS sequence"/>
</dbReference>
<feature type="compositionally biased region" description="Polar residues" evidence="1">
    <location>
        <begin position="128"/>
        <end position="137"/>
    </location>
</feature>